<feature type="non-terminal residue" evidence="1">
    <location>
        <position position="1"/>
    </location>
</feature>
<proteinExistence type="predicted"/>
<organism evidence="1 2">
    <name type="scientific">Nocardioides hankookensis</name>
    <dbReference type="NCBI Taxonomy" id="443157"/>
    <lineage>
        <taxon>Bacteria</taxon>
        <taxon>Bacillati</taxon>
        <taxon>Actinomycetota</taxon>
        <taxon>Actinomycetes</taxon>
        <taxon>Propionibacteriales</taxon>
        <taxon>Nocardioidaceae</taxon>
        <taxon>Nocardioides</taxon>
    </lineage>
</organism>
<keyword evidence="1" id="KW-0067">ATP-binding</keyword>
<dbReference type="Proteomes" id="UP001596135">
    <property type="component" value="Unassembled WGS sequence"/>
</dbReference>
<sequence length="380" mass="40228">GAVVLPADYVATKLELGYASTAPRAQGSTVDTAHAMVTATTTREVLYVEATRARETNMLYVDTHYDPNPDTSHGPAPVTDVDQVLAAVLANTGSDVAATVHARELVEDRESLTALHREYATIAREADLHHWTQLVDDATAGAGAAVGAAEAITDSPNFTALCDALRDTQTRGFDPRVLLTEVVLRTEGIATVTVGPEAESDDINPTSMEAANDRAGRMAGLVDAELRTLSPEPRPARDRTVLGLLAYPDHVVDEDLRRGLDERAHAMETRAVDLVETALATDADWIRDLGRPPAAPQARAAWVREARVIAAYRELHGYRGTNADMLATATNRTEKGEARAATAAADRARTLAAVHQPSMAVALAPTDIGAAPSNPGLGAG</sequence>
<keyword evidence="1" id="KW-0547">Nucleotide-binding</keyword>
<accession>A0ABW1LN06</accession>
<dbReference type="EMBL" id="JBHSRJ010000006">
    <property type="protein sequence ID" value="MFC6044814.1"/>
    <property type="molecule type" value="Genomic_DNA"/>
</dbReference>
<protein>
    <submittedName>
        <fullName evidence="1">C-terminal helicase domain-containing protein</fullName>
    </submittedName>
</protein>
<dbReference type="RefSeq" id="WP_379156884.1">
    <property type="nucleotide sequence ID" value="NZ_JBHSRJ010000006.1"/>
</dbReference>
<keyword evidence="2" id="KW-1185">Reference proteome</keyword>
<evidence type="ECO:0000313" key="1">
    <source>
        <dbReference type="EMBL" id="MFC6044814.1"/>
    </source>
</evidence>
<dbReference type="CDD" id="cd18809">
    <property type="entry name" value="SF1_C_RecD"/>
    <property type="match status" value="1"/>
</dbReference>
<dbReference type="InterPro" id="IPR027417">
    <property type="entry name" value="P-loop_NTPase"/>
</dbReference>
<keyword evidence="1" id="KW-0347">Helicase</keyword>
<gene>
    <name evidence="1" type="ORF">ACFPYL_17120</name>
</gene>
<comment type="caution">
    <text evidence="1">The sequence shown here is derived from an EMBL/GenBank/DDBJ whole genome shotgun (WGS) entry which is preliminary data.</text>
</comment>
<keyword evidence="1" id="KW-0378">Hydrolase</keyword>
<name>A0ABW1LN06_9ACTN</name>
<reference evidence="2" key="1">
    <citation type="journal article" date="2019" name="Int. J. Syst. Evol. Microbiol.">
        <title>The Global Catalogue of Microorganisms (GCM) 10K type strain sequencing project: providing services to taxonomists for standard genome sequencing and annotation.</title>
        <authorList>
            <consortium name="The Broad Institute Genomics Platform"/>
            <consortium name="The Broad Institute Genome Sequencing Center for Infectious Disease"/>
            <person name="Wu L."/>
            <person name="Ma J."/>
        </authorList>
    </citation>
    <scope>NUCLEOTIDE SEQUENCE [LARGE SCALE GENOMIC DNA]</scope>
    <source>
        <strain evidence="2">CCUG 54522</strain>
    </source>
</reference>
<dbReference type="SUPFAM" id="SSF52540">
    <property type="entry name" value="P-loop containing nucleoside triphosphate hydrolases"/>
    <property type="match status" value="1"/>
</dbReference>
<evidence type="ECO:0000313" key="2">
    <source>
        <dbReference type="Proteomes" id="UP001596135"/>
    </source>
</evidence>
<dbReference type="GO" id="GO:0004386">
    <property type="term" value="F:helicase activity"/>
    <property type="evidence" value="ECO:0007669"/>
    <property type="project" value="UniProtKB-KW"/>
</dbReference>